<keyword evidence="4" id="KW-0175">Coiled coil</keyword>
<keyword evidence="6" id="KW-1133">Transmembrane helix</keyword>
<dbReference type="GO" id="GO:0006508">
    <property type="term" value="P:proteolysis"/>
    <property type="evidence" value="ECO:0007669"/>
    <property type="project" value="UniProtKB-KW"/>
</dbReference>
<comment type="caution">
    <text evidence="8">The sequence shown here is derived from an EMBL/GenBank/DDBJ whole genome shotgun (WGS) entry which is preliminary data.</text>
</comment>
<dbReference type="InterPro" id="IPR003653">
    <property type="entry name" value="Peptidase_C48_C"/>
</dbReference>
<keyword evidence="2" id="KW-0645">Protease</keyword>
<dbReference type="PANTHER" id="PTHR33018">
    <property type="entry name" value="OS10G0338966 PROTEIN-RELATED"/>
    <property type="match status" value="1"/>
</dbReference>
<dbReference type="PROSITE" id="PS50600">
    <property type="entry name" value="ULP_PROTEASE"/>
    <property type="match status" value="1"/>
</dbReference>
<evidence type="ECO:0000313" key="9">
    <source>
        <dbReference type="Proteomes" id="UP001359559"/>
    </source>
</evidence>
<evidence type="ECO:0000259" key="7">
    <source>
        <dbReference type="PROSITE" id="PS50600"/>
    </source>
</evidence>
<evidence type="ECO:0000256" key="5">
    <source>
        <dbReference type="SAM" id="MobiDB-lite"/>
    </source>
</evidence>
<name>A0AAN9KGQ9_CLITE</name>
<evidence type="ECO:0000256" key="1">
    <source>
        <dbReference type="ARBA" id="ARBA00005234"/>
    </source>
</evidence>
<dbReference type="EMBL" id="JAYKXN010000001">
    <property type="protein sequence ID" value="KAK7316769.1"/>
    <property type="molecule type" value="Genomic_DNA"/>
</dbReference>
<organism evidence="8 9">
    <name type="scientific">Clitoria ternatea</name>
    <name type="common">Butterfly pea</name>
    <dbReference type="NCBI Taxonomy" id="43366"/>
    <lineage>
        <taxon>Eukaryota</taxon>
        <taxon>Viridiplantae</taxon>
        <taxon>Streptophyta</taxon>
        <taxon>Embryophyta</taxon>
        <taxon>Tracheophyta</taxon>
        <taxon>Spermatophyta</taxon>
        <taxon>Magnoliopsida</taxon>
        <taxon>eudicotyledons</taxon>
        <taxon>Gunneridae</taxon>
        <taxon>Pentapetalae</taxon>
        <taxon>rosids</taxon>
        <taxon>fabids</taxon>
        <taxon>Fabales</taxon>
        <taxon>Fabaceae</taxon>
        <taxon>Papilionoideae</taxon>
        <taxon>50 kb inversion clade</taxon>
        <taxon>NPAAA clade</taxon>
        <taxon>indigoferoid/millettioid clade</taxon>
        <taxon>Phaseoleae</taxon>
        <taxon>Clitoria</taxon>
    </lineage>
</organism>
<feature type="compositionally biased region" description="Polar residues" evidence="5">
    <location>
        <begin position="97"/>
        <end position="109"/>
    </location>
</feature>
<dbReference type="Pfam" id="PF02902">
    <property type="entry name" value="Peptidase_C48"/>
    <property type="match status" value="1"/>
</dbReference>
<reference evidence="8 9" key="1">
    <citation type="submission" date="2024-01" db="EMBL/GenBank/DDBJ databases">
        <title>The genomes of 5 underutilized Papilionoideae crops provide insights into root nodulation and disease resistance.</title>
        <authorList>
            <person name="Yuan L."/>
        </authorList>
    </citation>
    <scope>NUCLEOTIDE SEQUENCE [LARGE SCALE GENOMIC DNA]</scope>
    <source>
        <strain evidence="8">LY-2023</strain>
        <tissue evidence="8">Leaf</tissue>
    </source>
</reference>
<dbReference type="GO" id="GO:0008234">
    <property type="term" value="F:cysteine-type peptidase activity"/>
    <property type="evidence" value="ECO:0007669"/>
    <property type="project" value="InterPro"/>
</dbReference>
<evidence type="ECO:0000313" key="8">
    <source>
        <dbReference type="EMBL" id="KAK7316769.1"/>
    </source>
</evidence>
<feature type="transmembrane region" description="Helical" evidence="6">
    <location>
        <begin position="600"/>
        <end position="620"/>
    </location>
</feature>
<sequence length="622" mass="71219">MKRGLTVMEDVNRAKSRNVKFELFFHVEWPKSPLLVHDPHQGSGEGLNLTAFPSTALAVFSSAIAETASQQPFQTASNSLFKQPPTAFQDFKRPLQQSSTTFNSPQQYFDSPPEKKRRRTEKLSKENRQRALNPTYPYRKSRMGYSCLEQNMLDKAGPQVKSIPRHALWKEARVNKEGQIEDEAVQKVWDNCEALLQSGSQEENQDSSHGDILGRALTDSKHPGRVRSFGCGVSQRDYFPPRKRSKWHDYRSEMKSLREQLNALQHQVMLLQNKMQINKEVEEEEEEMHADIVGSSAGDSCSLASTDPSEQSGQFKEMSQDIEELRQSEELITTPMKSQPKSVLPPFSIRGEDNQLGKLPPSCKLLDRYVRKLLMNGDQLTIDMEKDVFNYEYQEMIGQEEINQLLHQKQIGASVVSIYIRYLYHTWLVPKQTSGIFSFLCPHRMSLPSANLLLYKYEHFKLSEYIAQVLIANEKRKKVFLAPYNSGEHWVLIAINADAKTVYYLDPMNGDMEKHPELKRLFNFALIIYHSGDHNIKWIQIKCPRQKNKEDSGYSVLRFMKEIVEHNESTIPKMLRATDHRQQQRAASSCLTSSGLAPSYGLVLLLVEVVLVIVVAIAFLGS</sequence>
<feature type="coiled-coil region" evidence="4">
    <location>
        <begin position="247"/>
        <end position="287"/>
    </location>
</feature>
<feature type="compositionally biased region" description="Polar residues" evidence="5">
    <location>
        <begin position="297"/>
        <end position="314"/>
    </location>
</feature>
<dbReference type="PANTHER" id="PTHR33018:SF31">
    <property type="entry name" value="TRANSPOSASE, PTTA_EN_SPM, PLANT"/>
    <property type="match status" value="1"/>
</dbReference>
<evidence type="ECO:0000256" key="6">
    <source>
        <dbReference type="SAM" id="Phobius"/>
    </source>
</evidence>
<feature type="domain" description="Ubiquitin-like protease family profile" evidence="7">
    <location>
        <begin position="395"/>
        <end position="563"/>
    </location>
</feature>
<keyword evidence="6" id="KW-0472">Membrane</keyword>
<evidence type="ECO:0000256" key="4">
    <source>
        <dbReference type="SAM" id="Coils"/>
    </source>
</evidence>
<evidence type="ECO:0000256" key="2">
    <source>
        <dbReference type="ARBA" id="ARBA00022670"/>
    </source>
</evidence>
<dbReference type="SUPFAM" id="SSF54001">
    <property type="entry name" value="Cysteine proteinases"/>
    <property type="match status" value="1"/>
</dbReference>
<keyword evidence="6" id="KW-0812">Transmembrane</keyword>
<dbReference type="AlphaFoldDB" id="A0AAN9KGQ9"/>
<dbReference type="Proteomes" id="UP001359559">
    <property type="component" value="Unassembled WGS sequence"/>
</dbReference>
<feature type="region of interest" description="Disordered" evidence="5">
    <location>
        <begin position="97"/>
        <end position="134"/>
    </location>
</feature>
<accession>A0AAN9KGQ9</accession>
<dbReference type="InterPro" id="IPR038765">
    <property type="entry name" value="Papain-like_cys_pep_sf"/>
</dbReference>
<keyword evidence="9" id="KW-1185">Reference proteome</keyword>
<protein>
    <recommendedName>
        <fullName evidence="7">Ubiquitin-like protease family profile domain-containing protein</fullName>
    </recommendedName>
</protein>
<comment type="similarity">
    <text evidence="1">Belongs to the peptidase C48 family.</text>
</comment>
<feature type="region of interest" description="Disordered" evidence="5">
    <location>
        <begin position="295"/>
        <end position="322"/>
    </location>
</feature>
<proteinExistence type="inferred from homology"/>
<keyword evidence="3" id="KW-0378">Hydrolase</keyword>
<feature type="region of interest" description="Disordered" evidence="5">
    <location>
        <begin position="198"/>
        <end position="219"/>
    </location>
</feature>
<evidence type="ECO:0000256" key="3">
    <source>
        <dbReference type="ARBA" id="ARBA00022801"/>
    </source>
</evidence>
<gene>
    <name evidence="8" type="ORF">RJT34_00477</name>
</gene>
<dbReference type="Gene3D" id="3.40.395.10">
    <property type="entry name" value="Adenoviral Proteinase, Chain A"/>
    <property type="match status" value="1"/>
</dbReference>